<evidence type="ECO:0000313" key="3">
    <source>
        <dbReference type="Proteomes" id="UP001327093"/>
    </source>
</evidence>
<keyword evidence="1" id="KW-0732">Signal</keyword>
<accession>A0ABU6A7E3</accession>
<name>A0ABU6A7E3_9PSEU</name>
<dbReference type="RefSeq" id="WP_324264989.1">
    <property type="nucleotide sequence ID" value="NZ_JAWLNX010000004.1"/>
</dbReference>
<dbReference type="EMBL" id="JAWLNX010000004">
    <property type="protein sequence ID" value="MEB3367438.1"/>
    <property type="molecule type" value="Genomic_DNA"/>
</dbReference>
<reference evidence="2 3" key="1">
    <citation type="submission" date="2023-10" db="EMBL/GenBank/DDBJ databases">
        <title>Saccharopolyspora sp. nov., isolated from mangrove soil.</title>
        <authorList>
            <person name="Lu Y."/>
            <person name="Liu W."/>
        </authorList>
    </citation>
    <scope>NUCLEOTIDE SEQUENCE [LARGE SCALE GENOMIC DNA]</scope>
    <source>
        <strain evidence="2 3">S2-29</strain>
    </source>
</reference>
<evidence type="ECO:0000313" key="2">
    <source>
        <dbReference type="EMBL" id="MEB3367438.1"/>
    </source>
</evidence>
<organism evidence="2 3">
    <name type="scientific">Saccharopolyspora mangrovi</name>
    <dbReference type="NCBI Taxonomy" id="3082379"/>
    <lineage>
        <taxon>Bacteria</taxon>
        <taxon>Bacillati</taxon>
        <taxon>Actinomycetota</taxon>
        <taxon>Actinomycetes</taxon>
        <taxon>Pseudonocardiales</taxon>
        <taxon>Pseudonocardiaceae</taxon>
        <taxon>Saccharopolyspora</taxon>
    </lineage>
</organism>
<proteinExistence type="predicted"/>
<feature type="signal peptide" evidence="1">
    <location>
        <begin position="1"/>
        <end position="28"/>
    </location>
</feature>
<comment type="caution">
    <text evidence="2">The sequence shown here is derived from an EMBL/GenBank/DDBJ whole genome shotgun (WGS) entry which is preliminary data.</text>
</comment>
<gene>
    <name evidence="2" type="ORF">R4I43_08465</name>
</gene>
<dbReference type="Proteomes" id="UP001327093">
    <property type="component" value="Unassembled WGS sequence"/>
</dbReference>
<protein>
    <submittedName>
        <fullName evidence="2">Uncharacterized protein</fullName>
    </submittedName>
</protein>
<feature type="chain" id="PRO_5046786965" evidence="1">
    <location>
        <begin position="29"/>
        <end position="62"/>
    </location>
</feature>
<sequence length="62" mass="6641">MTRKPIRWAALAAGLLMLPIAGALSAQAAPGELRAAPYYMPLDNEPQDITEAIQASGQKDYI</sequence>
<evidence type="ECO:0000256" key="1">
    <source>
        <dbReference type="SAM" id="SignalP"/>
    </source>
</evidence>
<keyword evidence="3" id="KW-1185">Reference proteome</keyword>